<organism evidence="2 3">
    <name type="scientific">Prosthecomicrobium pneumaticum</name>
    <dbReference type="NCBI Taxonomy" id="81895"/>
    <lineage>
        <taxon>Bacteria</taxon>
        <taxon>Pseudomonadati</taxon>
        <taxon>Pseudomonadota</taxon>
        <taxon>Alphaproteobacteria</taxon>
        <taxon>Hyphomicrobiales</taxon>
        <taxon>Kaistiaceae</taxon>
        <taxon>Prosthecomicrobium</taxon>
    </lineage>
</organism>
<accession>A0A7W9FMI0</accession>
<feature type="transmembrane region" description="Helical" evidence="1">
    <location>
        <begin position="189"/>
        <end position="207"/>
    </location>
</feature>
<dbReference type="Proteomes" id="UP000523821">
    <property type="component" value="Unassembled WGS sequence"/>
</dbReference>
<feature type="transmembrane region" description="Helical" evidence="1">
    <location>
        <begin position="276"/>
        <end position="295"/>
    </location>
</feature>
<protein>
    <recommendedName>
        <fullName evidence="4">YfhO family protein</fullName>
    </recommendedName>
</protein>
<evidence type="ECO:0000256" key="1">
    <source>
        <dbReference type="SAM" id="Phobius"/>
    </source>
</evidence>
<gene>
    <name evidence="2" type="ORF">GGQ63_002485</name>
</gene>
<feature type="transmembrane region" description="Helical" evidence="1">
    <location>
        <begin position="90"/>
        <end position="116"/>
    </location>
</feature>
<reference evidence="2 3" key="1">
    <citation type="submission" date="2020-08" db="EMBL/GenBank/DDBJ databases">
        <title>Genomic Encyclopedia of Type Strains, Phase IV (KMG-IV): sequencing the most valuable type-strain genomes for metagenomic binning, comparative biology and taxonomic classification.</title>
        <authorList>
            <person name="Goeker M."/>
        </authorList>
    </citation>
    <scope>NUCLEOTIDE SEQUENCE [LARGE SCALE GENOMIC DNA]</scope>
    <source>
        <strain evidence="2 3">DSM 16268</strain>
    </source>
</reference>
<dbReference type="AlphaFoldDB" id="A0A7W9FMI0"/>
<feature type="transmembrane region" description="Helical" evidence="1">
    <location>
        <begin position="361"/>
        <end position="380"/>
    </location>
</feature>
<sequence>MSETKRPDEVNNKAGFFLLSSILILLFLWPLLLYFGHIFNNTPYYDEWQTVPDAIRIARGEWSFAYLLAEEQGHPVIFYRIFTLIDAINVLIYFVFNCIFGIFFLVPSAMVAFYIATSRREAGWGAYLAACLGILSLVFSLHNWKNILAPWLINSTSLLFFFIVATHLAPRAGLLSPIFSPSSSALAPLSFGNGFLVWPCCIFILCLHRMFVRAAVFFVPGVLFFLYTMTHRGSLGETVDLENSVLRMLAAVGNALSFSPAVISATGPVSAADVRLLMLTGSILTVLACLVAFLARRDVARSFFALSLMLFGFGSCALVAVGRSTLPVEQAASSRYYFSASPLLIGIILILLDLSRKRRWATFALSGCVAVIFVSYITALRSELATAPDRKLVFDRWAKAVANYDSATDAELANPHWPPALVRSLAQSLSDAKLGPFSETKP</sequence>
<keyword evidence="1" id="KW-0812">Transmembrane</keyword>
<dbReference type="RefSeq" id="WP_183856244.1">
    <property type="nucleotide sequence ID" value="NZ_JACHOO010000005.1"/>
</dbReference>
<feature type="transmembrane region" description="Helical" evidence="1">
    <location>
        <begin position="336"/>
        <end position="354"/>
    </location>
</feature>
<evidence type="ECO:0000313" key="2">
    <source>
        <dbReference type="EMBL" id="MBB5753415.1"/>
    </source>
</evidence>
<proteinExistence type="predicted"/>
<feature type="transmembrane region" description="Helical" evidence="1">
    <location>
        <begin position="302"/>
        <end position="324"/>
    </location>
</feature>
<keyword evidence="1" id="KW-0472">Membrane</keyword>
<feature type="transmembrane region" description="Helical" evidence="1">
    <location>
        <begin position="214"/>
        <end position="230"/>
    </location>
</feature>
<keyword evidence="3" id="KW-1185">Reference proteome</keyword>
<comment type="caution">
    <text evidence="2">The sequence shown here is derived from an EMBL/GenBank/DDBJ whole genome shotgun (WGS) entry which is preliminary data.</text>
</comment>
<keyword evidence="1" id="KW-1133">Transmembrane helix</keyword>
<dbReference type="EMBL" id="JACHOO010000005">
    <property type="protein sequence ID" value="MBB5753415.1"/>
    <property type="molecule type" value="Genomic_DNA"/>
</dbReference>
<feature type="transmembrane region" description="Helical" evidence="1">
    <location>
        <begin position="14"/>
        <end position="35"/>
    </location>
</feature>
<evidence type="ECO:0000313" key="3">
    <source>
        <dbReference type="Proteomes" id="UP000523821"/>
    </source>
</evidence>
<evidence type="ECO:0008006" key="4">
    <source>
        <dbReference type="Google" id="ProtNLM"/>
    </source>
</evidence>
<name>A0A7W9FMI0_9HYPH</name>
<feature type="transmembrane region" description="Helical" evidence="1">
    <location>
        <begin position="122"/>
        <end position="141"/>
    </location>
</feature>
<feature type="transmembrane region" description="Helical" evidence="1">
    <location>
        <begin position="148"/>
        <end position="169"/>
    </location>
</feature>